<reference evidence="6 7" key="1">
    <citation type="journal article" date="2018" name="Front. Microbiol.">
        <title>Hydrolytic Capabilities as a Key to Environmental Success: Chitinolytic and Cellulolytic Acidobacteria From Acidic Sub-arctic Soils and Boreal Peatlands.</title>
        <authorList>
            <person name="Belova S.E."/>
            <person name="Ravin N.V."/>
            <person name="Pankratov T.A."/>
            <person name="Rakitin A.L."/>
            <person name="Ivanova A.A."/>
            <person name="Beletsky A.V."/>
            <person name="Mardanov A.V."/>
            <person name="Sinninghe Damste J.S."/>
            <person name="Dedysh S.N."/>
        </authorList>
    </citation>
    <scope>NUCLEOTIDE SEQUENCE [LARGE SCALE GENOMIC DNA]</scope>
    <source>
        <strain evidence="6 7">SBC82</strain>
    </source>
</reference>
<evidence type="ECO:0000256" key="2">
    <source>
        <dbReference type="ARBA" id="ARBA00022692"/>
    </source>
</evidence>
<comment type="subcellular location">
    <subcellularLocation>
        <location evidence="1">Membrane</location>
        <topology evidence="1">Multi-pass membrane protein</topology>
    </subcellularLocation>
</comment>
<feature type="transmembrane region" description="Helical" evidence="5">
    <location>
        <begin position="326"/>
        <end position="349"/>
    </location>
</feature>
<proteinExistence type="predicted"/>
<feature type="transmembrane region" description="Helical" evidence="5">
    <location>
        <begin position="189"/>
        <end position="210"/>
    </location>
</feature>
<evidence type="ECO:0000313" key="6">
    <source>
        <dbReference type="EMBL" id="AXC14244.1"/>
    </source>
</evidence>
<keyword evidence="3 5" id="KW-1133">Transmembrane helix</keyword>
<dbReference type="Proteomes" id="UP000253606">
    <property type="component" value="Chromosome"/>
</dbReference>
<evidence type="ECO:0000256" key="1">
    <source>
        <dbReference type="ARBA" id="ARBA00004141"/>
    </source>
</evidence>
<dbReference type="InterPro" id="IPR002293">
    <property type="entry name" value="AA/rel_permease1"/>
</dbReference>
<dbReference type="RefSeq" id="WP_236656961.1">
    <property type="nucleotide sequence ID" value="NZ_CP030840.1"/>
</dbReference>
<gene>
    <name evidence="6" type="ORF">ACPOL_4982</name>
</gene>
<dbReference type="AlphaFoldDB" id="A0A2Z5G6F7"/>
<feature type="transmembrane region" description="Helical" evidence="5">
    <location>
        <begin position="128"/>
        <end position="150"/>
    </location>
</feature>
<evidence type="ECO:0000256" key="5">
    <source>
        <dbReference type="SAM" id="Phobius"/>
    </source>
</evidence>
<feature type="transmembrane region" description="Helical" evidence="5">
    <location>
        <begin position="395"/>
        <end position="415"/>
    </location>
</feature>
<evidence type="ECO:0000256" key="4">
    <source>
        <dbReference type="ARBA" id="ARBA00023136"/>
    </source>
</evidence>
<dbReference type="Pfam" id="PF13520">
    <property type="entry name" value="AA_permease_2"/>
    <property type="match status" value="1"/>
</dbReference>
<feature type="transmembrane region" description="Helical" evidence="5">
    <location>
        <begin position="427"/>
        <end position="449"/>
    </location>
</feature>
<dbReference type="PANTHER" id="PTHR11785:SF512">
    <property type="entry name" value="SOBREMESA, ISOFORM B"/>
    <property type="match status" value="1"/>
</dbReference>
<dbReference type="PANTHER" id="PTHR11785">
    <property type="entry name" value="AMINO ACID TRANSPORTER"/>
    <property type="match status" value="1"/>
</dbReference>
<dbReference type="EMBL" id="CP030840">
    <property type="protein sequence ID" value="AXC14244.1"/>
    <property type="molecule type" value="Genomic_DNA"/>
</dbReference>
<accession>A0A2Z5G6F7</accession>
<feature type="transmembrane region" description="Helical" evidence="5">
    <location>
        <begin position="455"/>
        <end position="473"/>
    </location>
</feature>
<feature type="transmembrane region" description="Helical" evidence="5">
    <location>
        <begin position="370"/>
        <end position="389"/>
    </location>
</feature>
<dbReference type="Gene3D" id="1.20.1740.10">
    <property type="entry name" value="Amino acid/polyamine transporter I"/>
    <property type="match status" value="1"/>
</dbReference>
<feature type="transmembrane region" description="Helical" evidence="5">
    <location>
        <begin position="264"/>
        <end position="290"/>
    </location>
</feature>
<organism evidence="6 7">
    <name type="scientific">Acidisarcina polymorpha</name>
    <dbReference type="NCBI Taxonomy" id="2211140"/>
    <lineage>
        <taxon>Bacteria</taxon>
        <taxon>Pseudomonadati</taxon>
        <taxon>Acidobacteriota</taxon>
        <taxon>Terriglobia</taxon>
        <taxon>Terriglobales</taxon>
        <taxon>Acidobacteriaceae</taxon>
        <taxon>Acidisarcina</taxon>
    </lineage>
</organism>
<dbReference type="InterPro" id="IPR050598">
    <property type="entry name" value="AminoAcid_Transporter"/>
</dbReference>
<sequence>MQHGTLAPPLAELNSSSKLIETTAPVRTGDLPRVLGVSHATAIVVGTIIGSGIFLVPQEMMRAVGSSTMVYLAWIVGGLLSLFGAMTYAELGAMMPATGGEYVYLRGAYGDLPAFLYMWTWFSVAKPASIASVTTGLARTLAIFPALAWLDGATLHGGWEITWSQIFAIAATWLVTGLNYLGIRKAGEFQLFFTWLKGGLILVIAGFCFASSRGSLLNFHTFFPGAHGGFGGFMIALIAALWAYDGWNDLTMVAGEVRRPERSLPIALIAGLFIVGGLYMATNAAIQYILPAAQIAASPRPAVTAMALVVGGKGGSWGAALVSAAMAISIVVTLNGTIMSGARIPFAAARDKLFFARMATIHPRFQSPSTSLIVQGILATVLLLAVGRFQQLFELAIFAEWLFYLITATTVFVYRRRLPNAVRPYRVWGYPVLPALFVLASALLLYFSYVENLKNSLIGTGIILLGIPLFGWIRRNRTA</sequence>
<feature type="transmembrane region" description="Helical" evidence="5">
    <location>
        <begin position="162"/>
        <end position="183"/>
    </location>
</feature>
<dbReference type="KEGG" id="abas:ACPOL_4982"/>
<evidence type="ECO:0000256" key="3">
    <source>
        <dbReference type="ARBA" id="ARBA00022989"/>
    </source>
</evidence>
<feature type="transmembrane region" description="Helical" evidence="5">
    <location>
        <begin position="222"/>
        <end position="244"/>
    </location>
</feature>
<name>A0A2Z5G6F7_9BACT</name>
<dbReference type="PIRSF" id="PIRSF006060">
    <property type="entry name" value="AA_transporter"/>
    <property type="match status" value="1"/>
</dbReference>
<evidence type="ECO:0000313" key="7">
    <source>
        <dbReference type="Proteomes" id="UP000253606"/>
    </source>
</evidence>
<keyword evidence="2 5" id="KW-0812">Transmembrane</keyword>
<feature type="transmembrane region" description="Helical" evidence="5">
    <location>
        <begin position="34"/>
        <end position="56"/>
    </location>
</feature>
<keyword evidence="7" id="KW-1185">Reference proteome</keyword>
<dbReference type="GO" id="GO:0016020">
    <property type="term" value="C:membrane"/>
    <property type="evidence" value="ECO:0007669"/>
    <property type="project" value="UniProtKB-SubCell"/>
</dbReference>
<protein>
    <submittedName>
        <fullName evidence="6">Amino acid permease-associated region</fullName>
    </submittedName>
</protein>
<feature type="transmembrane region" description="Helical" evidence="5">
    <location>
        <begin position="68"/>
        <end position="89"/>
    </location>
</feature>
<keyword evidence="4 5" id="KW-0472">Membrane</keyword>
<dbReference type="GO" id="GO:0015179">
    <property type="term" value="F:L-amino acid transmembrane transporter activity"/>
    <property type="evidence" value="ECO:0007669"/>
    <property type="project" value="TreeGrafter"/>
</dbReference>